<comment type="caution">
    <text evidence="2">The sequence shown here is derived from an EMBL/GenBank/DDBJ whole genome shotgun (WGS) entry which is preliminary data.</text>
</comment>
<reference evidence="2 3" key="1">
    <citation type="submission" date="2016-07" db="EMBL/GenBank/DDBJ databases">
        <title>Pervasive Adenine N6-methylation of Active Genes in Fungi.</title>
        <authorList>
            <consortium name="DOE Joint Genome Institute"/>
            <person name="Mondo S.J."/>
            <person name="Dannebaum R.O."/>
            <person name="Kuo R.C."/>
            <person name="Labutti K."/>
            <person name="Haridas S."/>
            <person name="Kuo A."/>
            <person name="Salamov A."/>
            <person name="Ahrendt S.R."/>
            <person name="Lipzen A."/>
            <person name="Sullivan W."/>
            <person name="Andreopoulos W.B."/>
            <person name="Clum A."/>
            <person name="Lindquist E."/>
            <person name="Daum C."/>
            <person name="Ramamoorthy G.K."/>
            <person name="Gryganskyi A."/>
            <person name="Culley D."/>
            <person name="Magnuson J.K."/>
            <person name="James T.Y."/>
            <person name="O'Malley M.A."/>
            <person name="Stajich J.E."/>
            <person name="Spatafora J.W."/>
            <person name="Visel A."/>
            <person name="Grigoriev I.V."/>
        </authorList>
    </citation>
    <scope>NUCLEOTIDE SEQUENCE [LARGE SCALE GENOMIC DNA]</scope>
    <source>
        <strain evidence="2 3">ATCC 12442</strain>
    </source>
</reference>
<feature type="region of interest" description="Disordered" evidence="1">
    <location>
        <begin position="356"/>
        <end position="380"/>
    </location>
</feature>
<dbReference type="GeneID" id="63807112"/>
<dbReference type="RefSeq" id="XP_040741942.1">
    <property type="nucleotide sequence ID" value="XM_040890464.1"/>
</dbReference>
<feature type="compositionally biased region" description="Low complexity" evidence="1">
    <location>
        <begin position="112"/>
        <end position="130"/>
    </location>
</feature>
<keyword evidence="3" id="KW-1185">Reference proteome</keyword>
<gene>
    <name evidence="2" type="ORF">DL89DRAFT_294068</name>
</gene>
<organism evidence="2 3">
    <name type="scientific">Linderina pennispora</name>
    <dbReference type="NCBI Taxonomy" id="61395"/>
    <lineage>
        <taxon>Eukaryota</taxon>
        <taxon>Fungi</taxon>
        <taxon>Fungi incertae sedis</taxon>
        <taxon>Zoopagomycota</taxon>
        <taxon>Kickxellomycotina</taxon>
        <taxon>Kickxellomycetes</taxon>
        <taxon>Kickxellales</taxon>
        <taxon>Kickxellaceae</taxon>
        <taxon>Linderina</taxon>
    </lineage>
</organism>
<dbReference type="PANTHER" id="PTHR31581">
    <property type="entry name" value="KICSTOR COMPLEX PROTEIN C12ORF66"/>
    <property type="match status" value="1"/>
</dbReference>
<dbReference type="GO" id="GO:0034198">
    <property type="term" value="P:cellular response to amino acid starvation"/>
    <property type="evidence" value="ECO:0007669"/>
    <property type="project" value="TreeGrafter"/>
</dbReference>
<dbReference type="Proteomes" id="UP000193922">
    <property type="component" value="Unassembled WGS sequence"/>
</dbReference>
<accession>A0A1Y1W3U9</accession>
<proteinExistence type="predicted"/>
<name>A0A1Y1W3U9_9FUNG</name>
<dbReference type="GO" id="GO:0061462">
    <property type="term" value="P:protein localization to lysosome"/>
    <property type="evidence" value="ECO:0007669"/>
    <property type="project" value="TreeGrafter"/>
</dbReference>
<feature type="region of interest" description="Disordered" evidence="1">
    <location>
        <begin position="707"/>
        <end position="737"/>
    </location>
</feature>
<protein>
    <submittedName>
        <fullName evidence="2">Uncharacterized protein</fullName>
    </submittedName>
</protein>
<dbReference type="AlphaFoldDB" id="A0A1Y1W3U9"/>
<evidence type="ECO:0000256" key="1">
    <source>
        <dbReference type="SAM" id="MobiDB-lite"/>
    </source>
</evidence>
<dbReference type="InterPro" id="IPR038060">
    <property type="entry name" value="C12orf66-like_central_sf"/>
</dbReference>
<dbReference type="GO" id="GO:0042149">
    <property type="term" value="P:cellular response to glucose starvation"/>
    <property type="evidence" value="ECO:0007669"/>
    <property type="project" value="TreeGrafter"/>
</dbReference>
<dbReference type="SUPFAM" id="SSF158548">
    <property type="entry name" value="FLJ32549 domain-like"/>
    <property type="match status" value="1"/>
</dbReference>
<dbReference type="Gene3D" id="1.10.3450.30">
    <property type="match status" value="1"/>
</dbReference>
<sequence>MNRIPLEALEEFLTRMSRYEYESTEDAHTQIMDVFIPLGVLLFKLRTAEEKYTSMEYLSPSNFKRGNDYMHSQYSPLVGQLRKAIRKISQKYERECERLLDLTVPKPEFGRGAAAGNPGNPGSSQQGGPPFLASTRNENDTPSSHLYYAPASHNCGASSRAEAQTNYGSRASGYEKFQTPGRQRVEPRPTSMAHPPVAGGLGPIDSPVIGSEQNTPTVITHSRQGTLSTFDANRYSEAQDEAQQLSVDLAAIKSLTDFLHVFIKVRKILVVFYRLVATTGPVLESEDMAALLGKCECALDAITPQAMYRQLYDNIRYEVGIMRCIVSWDESIAQYNFLKAVTAMSRAKTQLRAWGDSLPPIGQPREPPAANKTPNSSIGRGSIYDSISGALSKGSWEHPDKEASAGANNPKKFLLSAFAKSTRMVQSLIWGSDGSGSGMSEEDIRVRRMRFVYTWISSWTEHLAIKTTVYFQQIIGPHRSLYHDDLSPHARHSAIMEDIWSRPSMAKFNLNDLATTFLHANDGLFVVLLLESSKERPFCSDGFAMAGTNIKVPETFVQSYAMLFCITNQPLMRSHGYHLRDSLSQDIHTSAPDPDESLQTLDGRQLDAEWFRRKCLPDFVSILEGDAEPLDTELLRANPMVTAMGNDAERLLAELDSSIDEICAAPHAVDDESGMEIAGGKHEAESPVMQPMQSAISETIEPIATNARQSAANDPTRQRAESDPQSKTAAGAVNRHATPIVHLNDEAEDIARPGSSFEGAESAGENGHYQLVGLEHEDGYEFIGDPSDEHIEGHSLYSTYLLKSHLRNNQVATAQSKQGRGRRLVERKTSKGSRFADTQPQQSGMQYQRCTSLALNSETVSGPAEHSQLEHCFGNAVSVPAGQVSQAMQIKYATVGSRDSKPGRPREPHRCGSGGFSLSELANEIQKSGSASEAVPLGSCSTARTQAVASMANATASDAGSMRRIRSGGRLREMAAPLKLTLDNASRTYSPQKRHTDASSIHSLTLSTPTRASFGAKSGRAAMTAMVAESKGVYARRLTRADIPHGAMTSLDATAAAGSHAGSTGLGGRTEALLHALPGAAASGSVSVRGRSFAKANPPPLSPQQSSNMLKQPPLQHQAPPHTASKAEEHTYLYSRVGPAITLVSILVETDKSKNRRAEANRSWLEMVDKLRGTPLFQRLMSLPA</sequence>
<evidence type="ECO:0000313" key="3">
    <source>
        <dbReference type="Proteomes" id="UP000193922"/>
    </source>
</evidence>
<dbReference type="InterPro" id="IPR018544">
    <property type="entry name" value="KICS_2"/>
</dbReference>
<feature type="compositionally biased region" description="Polar residues" evidence="1">
    <location>
        <begin position="134"/>
        <end position="144"/>
    </location>
</feature>
<dbReference type="PANTHER" id="PTHR31581:SF1">
    <property type="entry name" value="KICSTOR SUBUNIT 2"/>
    <property type="match status" value="1"/>
</dbReference>
<dbReference type="OrthoDB" id="5578783at2759"/>
<feature type="region of interest" description="Disordered" evidence="1">
    <location>
        <begin position="1090"/>
        <end position="1125"/>
    </location>
</feature>
<evidence type="ECO:0000313" key="2">
    <source>
        <dbReference type="EMBL" id="ORX68128.1"/>
    </source>
</evidence>
<feature type="region of interest" description="Disordered" evidence="1">
    <location>
        <begin position="812"/>
        <end position="844"/>
    </location>
</feature>
<feature type="region of interest" description="Disordered" evidence="1">
    <location>
        <begin position="109"/>
        <end position="192"/>
    </location>
</feature>
<feature type="compositionally biased region" description="Polar residues" evidence="1">
    <location>
        <begin position="155"/>
        <end position="169"/>
    </location>
</feature>
<dbReference type="EMBL" id="MCFD01000010">
    <property type="protein sequence ID" value="ORX68128.1"/>
    <property type="molecule type" value="Genomic_DNA"/>
</dbReference>
<dbReference type="GO" id="GO:1904262">
    <property type="term" value="P:negative regulation of TORC1 signaling"/>
    <property type="evidence" value="ECO:0007669"/>
    <property type="project" value="TreeGrafter"/>
</dbReference>